<feature type="transmembrane region" description="Helical" evidence="1">
    <location>
        <begin position="12"/>
        <end position="32"/>
    </location>
</feature>
<dbReference type="STRING" id="643674.PAEH1_10905"/>
<organism evidence="3 4">
    <name type="scientific">Paenalcaligenes hominis</name>
    <dbReference type="NCBI Taxonomy" id="643674"/>
    <lineage>
        <taxon>Bacteria</taxon>
        <taxon>Pseudomonadati</taxon>
        <taxon>Pseudomonadota</taxon>
        <taxon>Betaproteobacteria</taxon>
        <taxon>Burkholderiales</taxon>
        <taxon>Alcaligenaceae</taxon>
        <taxon>Paenalcaligenes</taxon>
    </lineage>
</organism>
<keyword evidence="1" id="KW-0812">Transmembrane</keyword>
<dbReference type="EMBL" id="CP019697">
    <property type="protein sequence ID" value="AQS51924.1"/>
    <property type="molecule type" value="Genomic_DNA"/>
</dbReference>
<feature type="transmembrane region" description="Helical" evidence="1">
    <location>
        <begin position="176"/>
        <end position="194"/>
    </location>
</feature>
<evidence type="ECO:0000313" key="3">
    <source>
        <dbReference type="EMBL" id="AQS51924.1"/>
    </source>
</evidence>
<dbReference type="OrthoDB" id="7348799at2"/>
<evidence type="ECO:0000313" key="4">
    <source>
        <dbReference type="Proteomes" id="UP000189369"/>
    </source>
</evidence>
<proteinExistence type="predicted"/>
<dbReference type="Proteomes" id="UP000189369">
    <property type="component" value="Chromosome"/>
</dbReference>
<feature type="transmembrane region" description="Helical" evidence="1">
    <location>
        <begin position="65"/>
        <end position="84"/>
    </location>
</feature>
<feature type="domain" description="Phosphatidic acid phosphatase type 2/haloperoxidase" evidence="2">
    <location>
        <begin position="100"/>
        <end position="218"/>
    </location>
</feature>
<name>A0A1U9K1S3_9BURK</name>
<protein>
    <recommendedName>
        <fullName evidence="2">Phosphatidic acid phosphatase type 2/haloperoxidase domain-containing protein</fullName>
    </recommendedName>
</protein>
<feature type="transmembrane region" description="Helical" evidence="1">
    <location>
        <begin position="96"/>
        <end position="114"/>
    </location>
</feature>
<feature type="transmembrane region" description="Helical" evidence="1">
    <location>
        <begin position="146"/>
        <end position="164"/>
    </location>
</feature>
<feature type="transmembrane region" description="Helical" evidence="1">
    <location>
        <begin position="200"/>
        <end position="220"/>
    </location>
</feature>
<reference evidence="3 4" key="1">
    <citation type="submission" date="2017-01" db="EMBL/GenBank/DDBJ databases">
        <title>Complete Genome Sequence of Paenalcaligenes hominis, Isolated from a paraplegic Patient with neurogenic bladder.</title>
        <authorList>
            <person name="Mukhopadhyay R."/>
            <person name="Joaquin J."/>
            <person name="Hogue R."/>
            <person name="Kilaru A."/>
            <person name="Jospin G."/>
            <person name="Mars K."/>
            <person name="Eisen J.A."/>
            <person name="Chaturvedi V."/>
        </authorList>
    </citation>
    <scope>NUCLEOTIDE SEQUENCE [LARGE SCALE GENOMIC DNA]</scope>
    <source>
        <strain evidence="3 4">15S00501</strain>
    </source>
</reference>
<dbReference type="SUPFAM" id="SSF48317">
    <property type="entry name" value="Acid phosphatase/Vanadium-dependent haloperoxidase"/>
    <property type="match status" value="1"/>
</dbReference>
<accession>A0A1U9K1S3</accession>
<gene>
    <name evidence="3" type="ORF">PAEH1_10905</name>
</gene>
<evidence type="ECO:0000259" key="2">
    <source>
        <dbReference type="Pfam" id="PF01569"/>
    </source>
</evidence>
<keyword evidence="1" id="KW-1133">Transmembrane helix</keyword>
<dbReference type="InterPro" id="IPR000326">
    <property type="entry name" value="PAP2/HPO"/>
</dbReference>
<keyword evidence="1" id="KW-0472">Membrane</keyword>
<dbReference type="AlphaFoldDB" id="A0A1U9K1S3"/>
<dbReference type="InterPro" id="IPR036938">
    <property type="entry name" value="PAP2/HPO_sf"/>
</dbReference>
<dbReference type="Gene3D" id="1.20.144.10">
    <property type="entry name" value="Phosphatidic acid phosphatase type 2/haloperoxidase"/>
    <property type="match status" value="1"/>
</dbReference>
<dbReference type="Pfam" id="PF01569">
    <property type="entry name" value="PAP2"/>
    <property type="match status" value="1"/>
</dbReference>
<evidence type="ECO:0000256" key="1">
    <source>
        <dbReference type="SAM" id="Phobius"/>
    </source>
</evidence>
<dbReference type="KEGG" id="phn:PAEH1_10905"/>
<sequence>MCFFNSELGRYYSFHTVLIFVLLAGLAGWWQYHPLDLALSAQYFEASSQQFIYATQPLVYFFGKYAIWLIPFGGAFVWAGYGLVKAPLAQRSMYRRIALFFFGSPLAIGVIKQFTAMPRPMHLEQFGGDQAVPISFWAQGWAQGGGALPSVHATCGFIFIAVYYLGWVQGNAQRRWLGVGLALLLGFGFGYLRIMQGYHSLSQVLWSQACIWLFASIWFAPELKKAGQLRPSVISRLALRYGARVLWLL</sequence>